<evidence type="ECO:0008006" key="4">
    <source>
        <dbReference type="Google" id="ProtNLM"/>
    </source>
</evidence>
<protein>
    <recommendedName>
        <fullName evidence="4">N-acetyltransferase</fullName>
    </recommendedName>
</protein>
<reference evidence="3" key="2">
    <citation type="journal article" date="2011" name="J. Biotechnol.">
        <title>Genome sequence of B. amyloliquefaciens type strain DSM7(T) reveals differences to plant-associated B. amyloliquefaciens FZB42.</title>
        <authorList>
            <person name="Ruckert C."/>
            <person name="Blom J."/>
            <person name="Chen X."/>
            <person name="Reva O."/>
            <person name="Borriss R."/>
        </authorList>
    </citation>
    <scope>NUCLEOTIDE SEQUENCE [LARGE SCALE GENOMIC DNA]</scope>
    <source>
        <strain evidence="3">DSM 7</strain>
    </source>
</reference>
<accession>A0A9P1JHK1</accession>
<proteinExistence type="predicted"/>
<evidence type="ECO:0000313" key="3">
    <source>
        <dbReference type="Proteomes" id="UP000006562"/>
    </source>
</evidence>
<evidence type="ECO:0000313" key="2">
    <source>
        <dbReference type="EMBL" id="CBI43113.1"/>
    </source>
</evidence>
<feature type="coiled-coil region" evidence="1">
    <location>
        <begin position="4"/>
        <end position="31"/>
    </location>
</feature>
<dbReference type="RefSeq" id="WP_013352513.1">
    <property type="nucleotide sequence ID" value="NC_014551.1"/>
</dbReference>
<gene>
    <name evidence="2" type="primary">yocC</name>
    <name evidence="2" type="ordered locus">BAMF_1987</name>
</gene>
<dbReference type="Proteomes" id="UP000006562">
    <property type="component" value="Chromosome"/>
</dbReference>
<dbReference type="Gene3D" id="3.40.630.30">
    <property type="match status" value="1"/>
</dbReference>
<reference evidence="2 3" key="1">
    <citation type="journal article" date="2011" name="Int. J. Syst. Evol. Microbiol.">
        <title>Relationship of Bacillus amyloliquefaciens clades associated with strains DSM 7T and FZB42T: a proposal for Bacillus amyloliquefaciens subsp. amyloliquefaciens subsp. nov. and Bacillus amyloliquefaciens subsp. plantarum subsp. nov. based on complete genome sequence comparisons.</title>
        <authorList>
            <person name="Borriss R."/>
            <person name="Chen X.H."/>
            <person name="Rueckert C."/>
            <person name="Blom J."/>
            <person name="Becker A."/>
            <person name="Baumgarth B."/>
            <person name="Fan B."/>
            <person name="Pukall R."/>
            <person name="Schumann P."/>
            <person name="Sproer C."/>
            <person name="Junge H."/>
            <person name="Vater J."/>
            <person name="Puhler A."/>
            <person name="Klenk H.P."/>
        </authorList>
    </citation>
    <scope>NUCLEOTIDE SEQUENCE [LARGE SCALE GENOMIC DNA]</scope>
    <source>
        <strain evidence="3">DSM 7</strain>
    </source>
</reference>
<evidence type="ECO:0000256" key="1">
    <source>
        <dbReference type="SAM" id="Coils"/>
    </source>
</evidence>
<dbReference type="SUPFAM" id="SSF55729">
    <property type="entry name" value="Acyl-CoA N-acyltransferases (Nat)"/>
    <property type="match status" value="1"/>
</dbReference>
<sequence length="167" mass="19405">MNLFTAEERDQKELEKELHKLEFQIFRMRENLKDVSKDARVLGIDQSNNDDWIIVSSIDDGQTCKIMLTDCESAYLGRGCFSLIASYYENAIHIGDIKGPPNHGYGSICMKFLKHIAREQNIPKVTGDIAKRDWDHVDRLIHFYEKHQFDVWIDNDTQSGGIKWVDL</sequence>
<keyword evidence="3" id="KW-1185">Reference proteome</keyword>
<dbReference type="InterPro" id="IPR016181">
    <property type="entry name" value="Acyl_CoA_acyltransferase"/>
</dbReference>
<name>A0A9P1JHK1_BACAS</name>
<dbReference type="KEGG" id="bao:BAMF_1987"/>
<dbReference type="AlphaFoldDB" id="A0A9P1JHK1"/>
<keyword evidence="1" id="KW-0175">Coiled coil</keyword>
<dbReference type="EMBL" id="FN597644">
    <property type="protein sequence ID" value="CBI43113.1"/>
    <property type="molecule type" value="Genomic_DNA"/>
</dbReference>
<organism evidence="2 3">
    <name type="scientific">Bacillus amyloliquefaciens (strain ATCC 23350 / DSM 7 / BCRC 11601 / CCUG 28519 / NBRC 15535 / NRRL B-14393 / F)</name>
    <dbReference type="NCBI Taxonomy" id="692420"/>
    <lineage>
        <taxon>Bacteria</taxon>
        <taxon>Bacillati</taxon>
        <taxon>Bacillota</taxon>
        <taxon>Bacilli</taxon>
        <taxon>Bacillales</taxon>
        <taxon>Bacillaceae</taxon>
        <taxon>Bacillus</taxon>
        <taxon>Bacillus amyloliquefaciens group</taxon>
    </lineage>
</organism>